<sequence length="231" mass="23243">MPSITSLLSYAAITLLASSHLSAATPVPMCKLVVRETPALPTTGSGTQLPAVSAGLHLKFVTLGRGVQNYTCAGGSGTPTAVGAIADIFDITALAQLSPTSAAFTGLPAAAAYLTIPGVQQLLNTRMPGGNTATIIGKHFFNSAGVPTFDLSARGKKLLSKLVGKVPAPATADVGPAGTGAVPWLKLDDAGGSAGLKEVYRVYTAGGNAPASCSGQAAVSVEYAAMYWFYG</sequence>
<protein>
    <recommendedName>
        <fullName evidence="4">Malate dehydrogenase</fullName>
    </recommendedName>
</protein>
<keyword evidence="3" id="KW-1185">Reference proteome</keyword>
<dbReference type="Pfam" id="PF11937">
    <property type="entry name" value="DUF3455"/>
    <property type="match status" value="1"/>
</dbReference>
<dbReference type="Proteomes" id="UP000091956">
    <property type="component" value="Unassembled WGS sequence"/>
</dbReference>
<dbReference type="EMBL" id="KV460268">
    <property type="protein sequence ID" value="OBT92402.1"/>
    <property type="molecule type" value="Genomic_DNA"/>
</dbReference>
<dbReference type="RefSeq" id="XP_018126135.1">
    <property type="nucleotide sequence ID" value="XM_018278691.1"/>
</dbReference>
<evidence type="ECO:0000256" key="1">
    <source>
        <dbReference type="SAM" id="SignalP"/>
    </source>
</evidence>
<feature type="chain" id="PRO_5008608339" description="Malate dehydrogenase" evidence="1">
    <location>
        <begin position="25"/>
        <end position="231"/>
    </location>
</feature>
<evidence type="ECO:0008006" key="4">
    <source>
        <dbReference type="Google" id="ProtNLM"/>
    </source>
</evidence>
<dbReference type="PANTHER" id="PTHR35567">
    <property type="entry name" value="MALATE DEHYDROGENASE (AFU_ORTHOLOGUE AFUA_2G13800)"/>
    <property type="match status" value="1"/>
</dbReference>
<organism evidence="2 3">
    <name type="scientific">Pseudogymnoascus verrucosus</name>
    <dbReference type="NCBI Taxonomy" id="342668"/>
    <lineage>
        <taxon>Eukaryota</taxon>
        <taxon>Fungi</taxon>
        <taxon>Dikarya</taxon>
        <taxon>Ascomycota</taxon>
        <taxon>Pezizomycotina</taxon>
        <taxon>Leotiomycetes</taxon>
        <taxon>Thelebolales</taxon>
        <taxon>Thelebolaceae</taxon>
        <taxon>Pseudogymnoascus</taxon>
    </lineage>
</organism>
<keyword evidence="1" id="KW-0732">Signal</keyword>
<reference evidence="3" key="2">
    <citation type="journal article" date="2018" name="Nat. Commun.">
        <title>Extreme sensitivity to ultraviolet light in the fungal pathogen causing white-nose syndrome of bats.</title>
        <authorList>
            <person name="Palmer J.M."/>
            <person name="Drees K.P."/>
            <person name="Foster J.T."/>
            <person name="Lindner D.L."/>
        </authorList>
    </citation>
    <scope>NUCLEOTIDE SEQUENCE [LARGE SCALE GENOMIC DNA]</scope>
    <source>
        <strain evidence="3">UAMH 10579</strain>
    </source>
</reference>
<proteinExistence type="predicted"/>
<dbReference type="PANTHER" id="PTHR35567:SF1">
    <property type="entry name" value="CONSERVED FUNGAL PROTEIN (AFU_ORTHOLOGUE AFUA_1G14230)"/>
    <property type="match status" value="1"/>
</dbReference>
<dbReference type="InterPro" id="IPR021851">
    <property type="entry name" value="DUF3455"/>
</dbReference>
<evidence type="ECO:0000313" key="2">
    <source>
        <dbReference type="EMBL" id="OBT92402.1"/>
    </source>
</evidence>
<dbReference type="GeneID" id="28842663"/>
<gene>
    <name evidence="2" type="ORF">VE01_09277</name>
</gene>
<name>A0A1B8G9A3_9PEZI</name>
<evidence type="ECO:0000313" key="3">
    <source>
        <dbReference type="Proteomes" id="UP000091956"/>
    </source>
</evidence>
<reference evidence="2 3" key="1">
    <citation type="submission" date="2016-03" db="EMBL/GenBank/DDBJ databases">
        <title>Comparative genomics of Pseudogymnoascus destructans, the fungus causing white-nose syndrome of bats.</title>
        <authorList>
            <person name="Palmer J.M."/>
            <person name="Drees K.P."/>
            <person name="Foster J.T."/>
            <person name="Lindner D.L."/>
        </authorList>
    </citation>
    <scope>NUCLEOTIDE SEQUENCE [LARGE SCALE GENOMIC DNA]</scope>
    <source>
        <strain evidence="2 3">UAMH 10579</strain>
    </source>
</reference>
<feature type="signal peptide" evidence="1">
    <location>
        <begin position="1"/>
        <end position="24"/>
    </location>
</feature>
<dbReference type="OrthoDB" id="1859733at2759"/>
<accession>A0A1B8G9A3</accession>
<dbReference type="AlphaFoldDB" id="A0A1B8G9A3"/>